<evidence type="ECO:0000313" key="4">
    <source>
        <dbReference type="Proteomes" id="UP000037315"/>
    </source>
</evidence>
<evidence type="ECO:0008006" key="5">
    <source>
        <dbReference type="Google" id="ProtNLM"/>
    </source>
</evidence>
<comment type="caution">
    <text evidence="2">The sequence shown here is derived from an EMBL/GenBank/DDBJ whole genome shotgun (WGS) entry which is preliminary data.</text>
</comment>
<dbReference type="RefSeq" id="WP_048887077.1">
    <property type="nucleotide sequence ID" value="NZ_LFEJ01000001.1"/>
</dbReference>
<protein>
    <recommendedName>
        <fullName evidence="5">Lipoprotein</fullName>
    </recommendedName>
</protein>
<dbReference type="OrthoDB" id="9109854at2"/>
<evidence type="ECO:0000313" key="3">
    <source>
        <dbReference type="EMBL" id="KMV36675.1"/>
    </source>
</evidence>
<evidence type="ECO:0000313" key="2">
    <source>
        <dbReference type="EMBL" id="KMV32848.1"/>
    </source>
</evidence>
<keyword evidence="1" id="KW-0732">Signal</keyword>
<feature type="chain" id="PRO_5011039352" description="Lipoprotein" evidence="1">
    <location>
        <begin position="24"/>
        <end position="232"/>
    </location>
</feature>
<dbReference type="STRING" id="1121863.GCA_000621185_01024"/>
<sequence length="232" mass="25476">MKTKIAAFLLGAGSGLFSLQAMAAGEFTGQWTGEEKDQSTLTLQLKQTDNTITGSYCYITQNGNRIDCPAEGENNLKGTVNNHRARVEFTSSFGGAGYANLDVDGENMVWNKAPSSGEGKYYAPQHYTLTKKPQATASERRKFETDKFTVTLANKCGEFKTPCNNMFYLGVRKSDNSVITLQGKTVLNASGDVVGSEYMNGDVTYKVDYEPVKLTVSQKENVLIEQPGQWLK</sequence>
<dbReference type="Proteomes" id="UP000037315">
    <property type="component" value="Unassembled WGS sequence"/>
</dbReference>
<keyword evidence="4" id="KW-1185">Reference proteome</keyword>
<gene>
    <name evidence="3" type="ORF">ACH50_00010</name>
    <name evidence="2" type="ORF">ACH50_19125</name>
</gene>
<reference evidence="2 4" key="1">
    <citation type="submission" date="2015-06" db="EMBL/GenBank/DDBJ databases">
        <title>Genome sequencing of Cronobacter sp. strain DJ34 isolated from petroleum contaminated sludge of Duliajan Oil Fields, Assam, India.</title>
        <authorList>
            <person name="Pal S."/>
            <person name="Banerjee T.D."/>
            <person name="Roy A."/>
            <person name="Sar P."/>
            <person name="Kazy S.K."/>
        </authorList>
    </citation>
    <scope>NUCLEOTIDE SEQUENCE [LARGE SCALE GENOMIC DNA]</scope>
    <source>
        <strain evidence="2 4">DJ34</strain>
    </source>
</reference>
<evidence type="ECO:0000256" key="1">
    <source>
        <dbReference type="SAM" id="SignalP"/>
    </source>
</evidence>
<dbReference type="AlphaFoldDB" id="A0A0J8VHC9"/>
<dbReference type="PATRIC" id="fig|1656095.3.peg.1862"/>
<feature type="signal peptide" evidence="1">
    <location>
        <begin position="1"/>
        <end position="23"/>
    </location>
</feature>
<dbReference type="EMBL" id="LFEJ01000001">
    <property type="protein sequence ID" value="KMV36675.1"/>
    <property type="molecule type" value="Genomic_DNA"/>
</dbReference>
<dbReference type="EMBL" id="LFEJ01000025">
    <property type="protein sequence ID" value="KMV32848.1"/>
    <property type="molecule type" value="Genomic_DNA"/>
</dbReference>
<name>A0A0J8VHC9_9ENTR</name>
<proteinExistence type="predicted"/>
<accession>A0A0J8VHC9</accession>
<organism evidence="2 4">
    <name type="scientific">Franconibacter pulveris</name>
    <dbReference type="NCBI Taxonomy" id="435910"/>
    <lineage>
        <taxon>Bacteria</taxon>
        <taxon>Pseudomonadati</taxon>
        <taxon>Pseudomonadota</taxon>
        <taxon>Gammaproteobacteria</taxon>
        <taxon>Enterobacterales</taxon>
        <taxon>Enterobacteriaceae</taxon>
        <taxon>Franconibacter</taxon>
    </lineage>
</organism>